<reference evidence="3" key="1">
    <citation type="submission" date="2025-08" db="UniProtKB">
        <authorList>
            <consortium name="RefSeq"/>
        </authorList>
    </citation>
    <scope>IDENTIFICATION</scope>
    <source>
        <tissue evidence="3">Thorax and Abdomen</tissue>
    </source>
</reference>
<dbReference type="Pfam" id="PF12348">
    <property type="entry name" value="CLASP_N"/>
    <property type="match status" value="1"/>
</dbReference>
<dbReference type="GO" id="GO:0005815">
    <property type="term" value="C:microtubule organizing center"/>
    <property type="evidence" value="ECO:0007669"/>
    <property type="project" value="TreeGrafter"/>
</dbReference>
<protein>
    <submittedName>
        <fullName evidence="3">Uncharacterized protein LOC107225684 isoform X1</fullName>
    </submittedName>
</protein>
<dbReference type="GO" id="GO:0090307">
    <property type="term" value="P:mitotic spindle assembly"/>
    <property type="evidence" value="ECO:0007669"/>
    <property type="project" value="TreeGrafter"/>
</dbReference>
<dbReference type="InParanoid" id="A0A6J0C5A5"/>
<evidence type="ECO:0000259" key="1">
    <source>
        <dbReference type="SMART" id="SM01349"/>
    </source>
</evidence>
<dbReference type="GO" id="GO:0040001">
    <property type="term" value="P:establishment of mitotic spindle localization"/>
    <property type="evidence" value="ECO:0007669"/>
    <property type="project" value="TreeGrafter"/>
</dbReference>
<gene>
    <name evidence="3" type="primary">LOC107225684</name>
</gene>
<accession>A0A6J0C5A5</accession>
<dbReference type="KEGG" id="nlo:107225684"/>
<dbReference type="GO" id="GO:0005876">
    <property type="term" value="C:spindle microtubule"/>
    <property type="evidence" value="ECO:0007669"/>
    <property type="project" value="TreeGrafter"/>
</dbReference>
<dbReference type="PANTHER" id="PTHR21567">
    <property type="entry name" value="CLASP"/>
    <property type="match status" value="1"/>
</dbReference>
<dbReference type="RefSeq" id="XP_015521712.1">
    <property type="nucleotide sequence ID" value="XM_015666226.2"/>
</dbReference>
<dbReference type="PANTHER" id="PTHR21567:SF88">
    <property type="entry name" value="TOG DOMAIN-CONTAINING PROTEIN"/>
    <property type="match status" value="1"/>
</dbReference>
<dbReference type="SMART" id="SM01349">
    <property type="entry name" value="TOG"/>
    <property type="match status" value="1"/>
</dbReference>
<dbReference type="InterPro" id="IPR011989">
    <property type="entry name" value="ARM-like"/>
</dbReference>
<dbReference type="SUPFAM" id="SSF48371">
    <property type="entry name" value="ARM repeat"/>
    <property type="match status" value="1"/>
</dbReference>
<evidence type="ECO:0000313" key="3">
    <source>
        <dbReference type="RefSeq" id="XP_015521712.1"/>
    </source>
</evidence>
<feature type="domain" description="TOG" evidence="1">
    <location>
        <begin position="123"/>
        <end position="358"/>
    </location>
</feature>
<dbReference type="GO" id="GO:0000776">
    <property type="term" value="C:kinetochore"/>
    <property type="evidence" value="ECO:0007669"/>
    <property type="project" value="TreeGrafter"/>
</dbReference>
<proteinExistence type="predicted"/>
<dbReference type="GO" id="GO:0045180">
    <property type="term" value="C:basal cortex"/>
    <property type="evidence" value="ECO:0007669"/>
    <property type="project" value="TreeGrafter"/>
</dbReference>
<organism evidence="3">
    <name type="scientific">Neodiprion lecontei</name>
    <name type="common">Redheaded pine sawfly</name>
    <dbReference type="NCBI Taxonomy" id="441921"/>
    <lineage>
        <taxon>Eukaryota</taxon>
        <taxon>Metazoa</taxon>
        <taxon>Ecdysozoa</taxon>
        <taxon>Arthropoda</taxon>
        <taxon>Hexapoda</taxon>
        <taxon>Insecta</taxon>
        <taxon>Pterygota</taxon>
        <taxon>Neoptera</taxon>
        <taxon>Endopterygota</taxon>
        <taxon>Hymenoptera</taxon>
        <taxon>Tenthredinoidea</taxon>
        <taxon>Diprionidae</taxon>
        <taxon>Diprioninae</taxon>
        <taxon>Neodiprion</taxon>
    </lineage>
</organism>
<dbReference type="GO" id="GO:0072686">
    <property type="term" value="C:mitotic spindle"/>
    <property type="evidence" value="ECO:0007669"/>
    <property type="project" value="TreeGrafter"/>
</dbReference>
<name>A0A6J0C5A5_NEOLC</name>
<dbReference type="GeneID" id="107225684"/>
<dbReference type="GO" id="GO:0008017">
    <property type="term" value="F:microtubule binding"/>
    <property type="evidence" value="ECO:0007669"/>
    <property type="project" value="TreeGrafter"/>
</dbReference>
<dbReference type="GO" id="GO:0005881">
    <property type="term" value="C:cytoplasmic microtubule"/>
    <property type="evidence" value="ECO:0007669"/>
    <property type="project" value="TreeGrafter"/>
</dbReference>
<dbReference type="InterPro" id="IPR024395">
    <property type="entry name" value="CLASP_N_dom"/>
</dbReference>
<evidence type="ECO:0000313" key="2">
    <source>
        <dbReference type="Proteomes" id="UP000829291"/>
    </source>
</evidence>
<dbReference type="Proteomes" id="UP000829291">
    <property type="component" value="Chromosome 4"/>
</dbReference>
<dbReference type="OrthoDB" id="63891at2759"/>
<sequence>MLPLECQNQPTTCPMCLGKGYCNEDKSRLSFSQEKSTLVHPKRSLRLPAINSENTKLKRHSSSYSSNFSATEGIGDVHLPKILHSNSVYTECSRTSLNQKSMLYPGGDNMKLQDKNYATAALNFERPQDALKLALLKLKENQWDNTMQALIDIVHISRLQPELIDSIMPIVNRSICSLLRNIRSNVVRTACQVAAELFRTMQCTQRPEFDELVGMLLQKTGDMNRCIRQDANSALDTMADFIPASHCVRVMSTSRGAGHKNPLVRATVCRLLNYIVTLKGVDTFFSTTATKDTRGRVFIMCAKFLVDGNCETRANARSLVKLLMTHSDFEHLFHQDVDRKLTEKIQKQLITLKYDAPSESRIISK</sequence>
<dbReference type="AlphaFoldDB" id="A0A6J0C5A5"/>
<dbReference type="InterPro" id="IPR016024">
    <property type="entry name" value="ARM-type_fold"/>
</dbReference>
<keyword evidence="2" id="KW-1185">Reference proteome</keyword>
<dbReference type="InterPro" id="IPR034085">
    <property type="entry name" value="TOG"/>
</dbReference>
<dbReference type="Gene3D" id="1.25.10.10">
    <property type="entry name" value="Leucine-rich Repeat Variant"/>
    <property type="match status" value="1"/>
</dbReference>